<reference evidence="2" key="1">
    <citation type="journal article" date="2022" name="Cell">
        <title>Design, construction, and in vivo augmentation of a complex gut microbiome.</title>
        <authorList>
            <person name="Cheng A.G."/>
            <person name="Ho P.Y."/>
            <person name="Aranda-Diaz A."/>
            <person name="Jain S."/>
            <person name="Yu F.B."/>
            <person name="Meng X."/>
            <person name="Wang M."/>
            <person name="Iakiviak M."/>
            <person name="Nagashima K."/>
            <person name="Zhao A."/>
            <person name="Murugkar P."/>
            <person name="Patil A."/>
            <person name="Atabakhsh K."/>
            <person name="Weakley A."/>
            <person name="Yan J."/>
            <person name="Brumbaugh A.R."/>
            <person name="Higginbottom S."/>
            <person name="Dimas A."/>
            <person name="Shiver A.L."/>
            <person name="Deutschbauer A."/>
            <person name="Neff N."/>
            <person name="Sonnenburg J.L."/>
            <person name="Huang K.C."/>
            <person name="Fischbach M.A."/>
        </authorList>
    </citation>
    <scope>NUCLEOTIDE SEQUENCE</scope>
    <source>
        <strain evidence="2">DSM 19829</strain>
    </source>
</reference>
<protein>
    <recommendedName>
        <fullName evidence="4">Lactococcin 972 family bacteriocin</fullName>
    </recommendedName>
</protein>
<name>A0ABY5VDK1_9FIRM</name>
<dbReference type="Proteomes" id="UP001060164">
    <property type="component" value="Chromosome"/>
</dbReference>
<feature type="chain" id="PRO_5045189506" description="Lactococcin 972 family bacteriocin" evidence="1">
    <location>
        <begin position="26"/>
        <end position="112"/>
    </location>
</feature>
<sequence>MIRKRSIALLLALTMVLAIPMSVSAGTSSSYYNGKKVTANCGTKSSWHQFSGGSYPKGTGRFNFVYNKASDYRTTVGTSYSTYWYGSISPGAINSPTNAKTTYSGYVVTAIP</sequence>
<dbReference type="RefSeq" id="WP_148511936.1">
    <property type="nucleotide sequence ID" value="NZ_CABLBR010000018.1"/>
</dbReference>
<dbReference type="EMBL" id="CP102290">
    <property type="protein sequence ID" value="UWP58664.1"/>
    <property type="molecule type" value="Genomic_DNA"/>
</dbReference>
<evidence type="ECO:0008006" key="4">
    <source>
        <dbReference type="Google" id="ProtNLM"/>
    </source>
</evidence>
<organism evidence="2 3">
    <name type="scientific">Ruminococcus gauvreauii</name>
    <dbReference type="NCBI Taxonomy" id="438033"/>
    <lineage>
        <taxon>Bacteria</taxon>
        <taxon>Bacillati</taxon>
        <taxon>Bacillota</taxon>
        <taxon>Clostridia</taxon>
        <taxon>Eubacteriales</taxon>
        <taxon>Oscillospiraceae</taxon>
        <taxon>Ruminococcus</taxon>
    </lineage>
</organism>
<gene>
    <name evidence="2" type="ORF">NQ502_14965</name>
</gene>
<keyword evidence="3" id="KW-1185">Reference proteome</keyword>
<keyword evidence="1" id="KW-0732">Signal</keyword>
<accession>A0ABY5VDK1</accession>
<evidence type="ECO:0000313" key="3">
    <source>
        <dbReference type="Proteomes" id="UP001060164"/>
    </source>
</evidence>
<evidence type="ECO:0000313" key="2">
    <source>
        <dbReference type="EMBL" id="UWP58664.1"/>
    </source>
</evidence>
<feature type="signal peptide" evidence="1">
    <location>
        <begin position="1"/>
        <end position="25"/>
    </location>
</feature>
<proteinExistence type="predicted"/>
<evidence type="ECO:0000256" key="1">
    <source>
        <dbReference type="SAM" id="SignalP"/>
    </source>
</evidence>